<feature type="domain" description="MYND-type" evidence="5">
    <location>
        <begin position="344"/>
        <end position="386"/>
    </location>
</feature>
<dbReference type="PROSITE" id="PS50865">
    <property type="entry name" value="ZF_MYND_2"/>
    <property type="match status" value="1"/>
</dbReference>
<evidence type="ECO:0000259" key="5">
    <source>
        <dbReference type="PROSITE" id="PS50865"/>
    </source>
</evidence>
<dbReference type="AlphaFoldDB" id="A0A1E7FTY2"/>
<evidence type="ECO:0000313" key="6">
    <source>
        <dbReference type="EMBL" id="OEU21565.1"/>
    </source>
</evidence>
<evidence type="ECO:0000256" key="4">
    <source>
        <dbReference type="PROSITE-ProRule" id="PRU00134"/>
    </source>
</evidence>
<dbReference type="InParanoid" id="A0A1E7FTY2"/>
<keyword evidence="7" id="KW-1185">Reference proteome</keyword>
<organism evidence="6 7">
    <name type="scientific">Fragilariopsis cylindrus CCMP1102</name>
    <dbReference type="NCBI Taxonomy" id="635003"/>
    <lineage>
        <taxon>Eukaryota</taxon>
        <taxon>Sar</taxon>
        <taxon>Stramenopiles</taxon>
        <taxon>Ochrophyta</taxon>
        <taxon>Bacillariophyta</taxon>
        <taxon>Bacillariophyceae</taxon>
        <taxon>Bacillariophycidae</taxon>
        <taxon>Bacillariales</taxon>
        <taxon>Bacillariaceae</taxon>
        <taxon>Fragilariopsis</taxon>
    </lineage>
</organism>
<gene>
    <name evidence="6" type="ORF">FRACYDRAFT_235189</name>
</gene>
<dbReference type="GO" id="GO:0008270">
    <property type="term" value="F:zinc ion binding"/>
    <property type="evidence" value="ECO:0007669"/>
    <property type="project" value="UniProtKB-KW"/>
</dbReference>
<dbReference type="SUPFAM" id="SSF48452">
    <property type="entry name" value="TPR-like"/>
    <property type="match status" value="1"/>
</dbReference>
<evidence type="ECO:0000313" key="7">
    <source>
        <dbReference type="Proteomes" id="UP000095751"/>
    </source>
</evidence>
<dbReference type="PROSITE" id="PS01360">
    <property type="entry name" value="ZF_MYND_1"/>
    <property type="match status" value="1"/>
</dbReference>
<dbReference type="Proteomes" id="UP000095751">
    <property type="component" value="Unassembled WGS sequence"/>
</dbReference>
<dbReference type="Gene3D" id="1.25.40.10">
    <property type="entry name" value="Tetratricopeptide repeat domain"/>
    <property type="match status" value="1"/>
</dbReference>
<keyword evidence="2 4" id="KW-0863">Zinc-finger</keyword>
<dbReference type="OrthoDB" id="3257538at2759"/>
<reference evidence="6 7" key="1">
    <citation type="submission" date="2016-09" db="EMBL/GenBank/DDBJ databases">
        <title>Extensive genetic diversity and differential bi-allelic expression allows diatom success in the polar Southern Ocean.</title>
        <authorList>
            <consortium name="DOE Joint Genome Institute"/>
            <person name="Mock T."/>
            <person name="Otillar R.P."/>
            <person name="Strauss J."/>
            <person name="Dupont C."/>
            <person name="Frickenhaus S."/>
            <person name="Maumus F."/>
            <person name="Mcmullan M."/>
            <person name="Sanges R."/>
            <person name="Schmutz J."/>
            <person name="Toseland A."/>
            <person name="Valas R."/>
            <person name="Veluchamy A."/>
            <person name="Ward B.J."/>
            <person name="Allen A."/>
            <person name="Barry K."/>
            <person name="Falciatore A."/>
            <person name="Ferrante M."/>
            <person name="Fortunato A.E."/>
            <person name="Gloeckner G."/>
            <person name="Gruber A."/>
            <person name="Hipkin R."/>
            <person name="Janech M."/>
            <person name="Kroth P."/>
            <person name="Leese F."/>
            <person name="Lindquist E."/>
            <person name="Lyon B.R."/>
            <person name="Martin J."/>
            <person name="Mayer C."/>
            <person name="Parker M."/>
            <person name="Quesneville H."/>
            <person name="Raymond J."/>
            <person name="Uhlig C."/>
            <person name="Valentin K.U."/>
            <person name="Worden A.Z."/>
            <person name="Armbrust E.V."/>
            <person name="Bowler C."/>
            <person name="Green B."/>
            <person name="Moulton V."/>
            <person name="Van Oosterhout C."/>
            <person name="Grigoriev I."/>
        </authorList>
    </citation>
    <scope>NUCLEOTIDE SEQUENCE [LARGE SCALE GENOMIC DNA]</scope>
    <source>
        <strain evidence="6 7">CCMP1102</strain>
    </source>
</reference>
<dbReference type="Gene3D" id="6.10.140.2220">
    <property type="match status" value="1"/>
</dbReference>
<dbReference type="KEGG" id="fcy:FRACYDRAFT_235189"/>
<accession>A0A1E7FTY2</accession>
<keyword evidence="3" id="KW-0862">Zinc</keyword>
<evidence type="ECO:0000256" key="3">
    <source>
        <dbReference type="ARBA" id="ARBA00022833"/>
    </source>
</evidence>
<proteinExistence type="predicted"/>
<sequence length="410" mass="45993">MSSQESFSSAQRSGSEAADLCIAVAKEKVSEKTDDPEAQNYDEATEMFYNGLRHERLGNLNAATLQIACAFLLNSRSINFATALPTGLDQTKKDMILDDELLVRLVMRKPDSYACSVLAIMLGQFMGRDPLMGQTFIGAAMVVIDMLLVEIESDPSRIESPEAGILGVLLTRTNLLFQRSGLHMTMGNRKKAIKDLTMALKIDKCFTKARESRACIYAAFKLKDDRTIHGEFKRVVEEYHKDNRGNEVAYGWLAVTIFNDSSLGSIDEANAYYDKCLKATLRRDEIYGQRSIDQLPEIIQVAHLRFQQHPSESLNSQRNLSGLIASMRDTTVNDEESRKDKYVCVKCGAKRKPDGGTVMKCTRCKSTSYCSRVCQKADWASHKHFCKAVESIASIHVEVEREKEIVTSYD</sequence>
<name>A0A1E7FTY2_9STRA</name>
<dbReference type="EMBL" id="KV784354">
    <property type="protein sequence ID" value="OEU21565.1"/>
    <property type="molecule type" value="Genomic_DNA"/>
</dbReference>
<evidence type="ECO:0000256" key="1">
    <source>
        <dbReference type="ARBA" id="ARBA00022723"/>
    </source>
</evidence>
<keyword evidence="1" id="KW-0479">Metal-binding</keyword>
<dbReference type="Pfam" id="PF01753">
    <property type="entry name" value="zf-MYND"/>
    <property type="match status" value="1"/>
</dbReference>
<protein>
    <recommendedName>
        <fullName evidence="5">MYND-type domain-containing protein</fullName>
    </recommendedName>
</protein>
<dbReference type="InterPro" id="IPR011990">
    <property type="entry name" value="TPR-like_helical_dom_sf"/>
</dbReference>
<evidence type="ECO:0000256" key="2">
    <source>
        <dbReference type="ARBA" id="ARBA00022771"/>
    </source>
</evidence>
<dbReference type="SUPFAM" id="SSF144232">
    <property type="entry name" value="HIT/MYND zinc finger-like"/>
    <property type="match status" value="1"/>
</dbReference>
<dbReference type="InterPro" id="IPR002893">
    <property type="entry name" value="Znf_MYND"/>
</dbReference>